<dbReference type="RefSeq" id="WP_165973717.1">
    <property type="nucleotide sequence ID" value="NZ_SLZQ01000002.1"/>
</dbReference>
<evidence type="ECO:0000256" key="1">
    <source>
        <dbReference type="SAM" id="Phobius"/>
    </source>
</evidence>
<keyword evidence="1" id="KW-1133">Transmembrane helix</keyword>
<dbReference type="EMBL" id="SLZQ01000002">
    <property type="protein sequence ID" value="TCS38418.1"/>
    <property type="molecule type" value="Genomic_DNA"/>
</dbReference>
<proteinExistence type="predicted"/>
<comment type="caution">
    <text evidence="2">The sequence shown here is derived from an EMBL/GenBank/DDBJ whole genome shotgun (WGS) entry which is preliminary data.</text>
</comment>
<keyword evidence="1" id="KW-0472">Membrane</keyword>
<reference evidence="2 3" key="1">
    <citation type="submission" date="2019-03" db="EMBL/GenBank/DDBJ databases">
        <title>Genomic Encyclopedia of Type Strains, Phase IV (KMG-IV): sequencing the most valuable type-strain genomes for metagenomic binning, comparative biology and taxonomic classification.</title>
        <authorList>
            <person name="Goeker M."/>
        </authorList>
    </citation>
    <scope>NUCLEOTIDE SEQUENCE [LARGE SCALE GENOMIC DNA]</scope>
    <source>
        <strain evidence="2 3">DSM 7445</strain>
    </source>
</reference>
<name>A0A4R3HYW1_PAULE</name>
<protein>
    <submittedName>
        <fullName evidence="2">Uncharacterized protein</fullName>
    </submittedName>
</protein>
<evidence type="ECO:0000313" key="3">
    <source>
        <dbReference type="Proteomes" id="UP000295382"/>
    </source>
</evidence>
<sequence>MGHSMYNRIYLGRRTALFNLKRMWIAGLCAAASVGIGALVLLACVK</sequence>
<dbReference type="Proteomes" id="UP000295382">
    <property type="component" value="Unassembled WGS sequence"/>
</dbReference>
<keyword evidence="3" id="KW-1185">Reference proteome</keyword>
<accession>A0A4R3HYW1</accession>
<keyword evidence="1" id="KW-0812">Transmembrane</keyword>
<dbReference type="AlphaFoldDB" id="A0A4R3HYW1"/>
<feature type="transmembrane region" description="Helical" evidence="1">
    <location>
        <begin position="23"/>
        <end position="45"/>
    </location>
</feature>
<gene>
    <name evidence="2" type="ORF">EDC30_102157</name>
</gene>
<evidence type="ECO:0000313" key="2">
    <source>
        <dbReference type="EMBL" id="TCS38418.1"/>
    </source>
</evidence>
<organism evidence="2 3">
    <name type="scientific">Paucimonas lemoignei</name>
    <name type="common">Pseudomonas lemoignei</name>
    <dbReference type="NCBI Taxonomy" id="29443"/>
    <lineage>
        <taxon>Bacteria</taxon>
        <taxon>Pseudomonadati</taxon>
        <taxon>Pseudomonadota</taxon>
        <taxon>Betaproteobacteria</taxon>
        <taxon>Burkholderiales</taxon>
        <taxon>Burkholderiaceae</taxon>
        <taxon>Paucimonas</taxon>
    </lineage>
</organism>